<dbReference type="EMBL" id="FQUQ01000004">
    <property type="protein sequence ID" value="SHG17705.1"/>
    <property type="molecule type" value="Genomic_DNA"/>
</dbReference>
<dbReference type="STRING" id="288992.SAMN04488522_104747"/>
<keyword evidence="3" id="KW-1185">Reference proteome</keyword>
<evidence type="ECO:0000313" key="3">
    <source>
        <dbReference type="Proteomes" id="UP000184287"/>
    </source>
</evidence>
<accession>A0A1M5HP33</accession>
<dbReference type="AlphaFoldDB" id="A0A1M5HP33"/>
<proteinExistence type="predicted"/>
<feature type="transmembrane region" description="Helical" evidence="1">
    <location>
        <begin position="101"/>
        <end position="124"/>
    </location>
</feature>
<evidence type="ECO:0000313" key="2">
    <source>
        <dbReference type="EMBL" id="SHG17705.1"/>
    </source>
</evidence>
<name>A0A1M5HP33_9SPHI</name>
<protein>
    <submittedName>
        <fullName evidence="2">Uncharacterized protein</fullName>
    </submittedName>
</protein>
<keyword evidence="1" id="KW-1133">Transmembrane helix</keyword>
<feature type="transmembrane region" description="Helical" evidence="1">
    <location>
        <begin position="71"/>
        <end position="95"/>
    </location>
</feature>
<keyword evidence="1" id="KW-0472">Membrane</keyword>
<evidence type="ECO:0000256" key="1">
    <source>
        <dbReference type="SAM" id="Phobius"/>
    </source>
</evidence>
<reference evidence="3" key="1">
    <citation type="submission" date="2016-11" db="EMBL/GenBank/DDBJ databases">
        <authorList>
            <person name="Varghese N."/>
            <person name="Submissions S."/>
        </authorList>
    </citation>
    <scope>NUCLEOTIDE SEQUENCE [LARGE SCALE GENOMIC DNA]</scope>
    <source>
        <strain evidence="3">DSM 16990</strain>
    </source>
</reference>
<dbReference type="Proteomes" id="UP000184287">
    <property type="component" value="Unassembled WGS sequence"/>
</dbReference>
<keyword evidence="1" id="KW-0812">Transmembrane</keyword>
<dbReference type="RefSeq" id="WP_073233510.1">
    <property type="nucleotide sequence ID" value="NZ_FQUQ01000004.1"/>
</dbReference>
<gene>
    <name evidence="2" type="ORF">SAMN04488522_104747</name>
</gene>
<sequence length="136" mass="15721">MKQDHKDEYLQKMLEEGISEPEMNMTISDQKDFDTYKQLFAVLGEEPEAGLSYQFSAKLSRRISMSKERSFPFYWSVALVTLGSMAAICLAMVLIDQRYHSGLFMVLWSYKWAFVFGLACLLAIQHFDQKLVKKGV</sequence>
<organism evidence="2 3">
    <name type="scientific">Pedobacter caeni</name>
    <dbReference type="NCBI Taxonomy" id="288992"/>
    <lineage>
        <taxon>Bacteria</taxon>
        <taxon>Pseudomonadati</taxon>
        <taxon>Bacteroidota</taxon>
        <taxon>Sphingobacteriia</taxon>
        <taxon>Sphingobacteriales</taxon>
        <taxon>Sphingobacteriaceae</taxon>
        <taxon>Pedobacter</taxon>
    </lineage>
</organism>